<keyword evidence="2" id="KW-1185">Reference proteome</keyword>
<gene>
    <name evidence="1" type="ORF">IOD40_15420</name>
</gene>
<evidence type="ECO:0000313" key="2">
    <source>
        <dbReference type="Proteomes" id="UP000601789"/>
    </source>
</evidence>
<proteinExistence type="predicted"/>
<sequence length="61" mass="6249">MAHAFDPVAAINAGVARGVATGTVGANTYIFVDADKDGHFDIASDIVIVADSAVNYSDFGF</sequence>
<dbReference type="EMBL" id="JADGMQ010000012">
    <property type="protein sequence ID" value="MBI1622047.1"/>
    <property type="molecule type" value="Genomic_DNA"/>
</dbReference>
<evidence type="ECO:0000313" key="1">
    <source>
        <dbReference type="EMBL" id="MBI1622047.1"/>
    </source>
</evidence>
<accession>A0ABS0SFG3</accession>
<dbReference type="RefSeq" id="WP_198477582.1">
    <property type="nucleotide sequence ID" value="NZ_JADGMQ010000012.1"/>
</dbReference>
<organism evidence="1 2">
    <name type="scientific">Aquamicrobium zhengzhouense</name>
    <dbReference type="NCBI Taxonomy" id="2781738"/>
    <lineage>
        <taxon>Bacteria</taxon>
        <taxon>Pseudomonadati</taxon>
        <taxon>Pseudomonadota</taxon>
        <taxon>Alphaproteobacteria</taxon>
        <taxon>Hyphomicrobiales</taxon>
        <taxon>Phyllobacteriaceae</taxon>
        <taxon>Aquamicrobium</taxon>
    </lineage>
</organism>
<protein>
    <submittedName>
        <fullName evidence="1">Uncharacterized protein</fullName>
    </submittedName>
</protein>
<name>A0ABS0SFG3_9HYPH</name>
<dbReference type="Proteomes" id="UP000601789">
    <property type="component" value="Unassembled WGS sequence"/>
</dbReference>
<reference evidence="1 2" key="1">
    <citation type="submission" date="2020-10" db="EMBL/GenBank/DDBJ databases">
        <title>Aquamicrobium zhengzhouensis sp. nov., a exopolysaccharide producing bacterium isolated from farmland soil.</title>
        <authorList>
            <person name="Wang X."/>
        </authorList>
    </citation>
    <scope>NUCLEOTIDE SEQUENCE [LARGE SCALE GENOMIC DNA]</scope>
    <source>
        <strain evidence="2">cd-1</strain>
    </source>
</reference>
<comment type="caution">
    <text evidence="1">The sequence shown here is derived from an EMBL/GenBank/DDBJ whole genome shotgun (WGS) entry which is preliminary data.</text>
</comment>